<dbReference type="Gene3D" id="3.30.420.40">
    <property type="match status" value="1"/>
</dbReference>
<keyword evidence="7" id="KW-1185">Reference proteome</keyword>
<evidence type="ECO:0000313" key="7">
    <source>
        <dbReference type="Proteomes" id="UP000439983"/>
    </source>
</evidence>
<evidence type="ECO:0000256" key="3">
    <source>
        <dbReference type="ARBA" id="ARBA00022777"/>
    </source>
</evidence>
<dbReference type="PANTHER" id="PTHR43435:SF4">
    <property type="entry name" value="FGGY CARBOHYDRATE KINASE DOMAIN-CONTAINING PROTEIN"/>
    <property type="match status" value="1"/>
</dbReference>
<dbReference type="PANTHER" id="PTHR43435">
    <property type="entry name" value="RIBULOKINASE"/>
    <property type="match status" value="1"/>
</dbReference>
<dbReference type="AlphaFoldDB" id="A0A6N7LMQ3"/>
<dbReference type="OrthoDB" id="9805576at2"/>
<dbReference type="Pfam" id="PF00370">
    <property type="entry name" value="FGGY_N"/>
    <property type="match status" value="1"/>
</dbReference>
<sequence length="543" mass="57214">MTNTSHARPAGGERYLIGVDVGTGSARAGLFDLAGRLLASGKRDITLFREAGSIVEQSSTEIWSAVCAAVREAVSAAGVDPAKVASIGFDATCSLVVLGEDGRSLPVGPSEDPQRDIIVWMDHRAVDQAERINAKGHDVLRYVGGRISPEMETPKLLWLRENRPQVFDAAWQFFDLADFLTWRATGDLARSTCTVTCKWTYLAHEKRWDPDYFRAIGLGQLADEDFVRIGQRVVEPGTPVGNGLTERAAEELGLAPGTPIGAGMIDAHAGGIGTVGVDGPPESNLAYVFGTSSCTMTSTAEPVFVPGVWGPYYSAMVPGMWLNEGGQSAAGAAIEQLLSFHPAAGEALELAGRRGLSLPVLLAELAAQKVQTLSESIELAGGIHVVPEFLGNRAPFADPHARAVVAGLGMEKDLDSLVSLYVAGLCGIGYGLRQIIDTQASSGALIDKIVISGGAGQLDLVRQLLADATGKPVLATRSEEPVLLGAAILGSVAAGEFADVRSAMARLSGTDRTYAPAGGETAARHALRYEAFKKLQSLAREIR</sequence>
<comment type="caution">
    <text evidence="6">The sequence shown here is derived from an EMBL/GenBank/DDBJ whole genome shotgun (WGS) entry which is preliminary data.</text>
</comment>
<dbReference type="GO" id="GO:0019150">
    <property type="term" value="F:D-ribulokinase activity"/>
    <property type="evidence" value="ECO:0007669"/>
    <property type="project" value="TreeGrafter"/>
</dbReference>
<gene>
    <name evidence="6" type="ORF">GHK62_25415</name>
</gene>
<proteinExistence type="inferred from homology"/>
<dbReference type="InterPro" id="IPR006003">
    <property type="entry name" value="FGGY_RbtK-like"/>
</dbReference>
<evidence type="ECO:0000259" key="4">
    <source>
        <dbReference type="Pfam" id="PF00370"/>
    </source>
</evidence>
<evidence type="ECO:0000259" key="5">
    <source>
        <dbReference type="Pfam" id="PF02782"/>
    </source>
</evidence>
<comment type="similarity">
    <text evidence="1">Belongs to the FGGY kinase family.</text>
</comment>
<dbReference type="FunFam" id="3.30.420.40:FF:000101">
    <property type="entry name" value="FGGY carbohydrate kinase domain-containing protein"/>
    <property type="match status" value="1"/>
</dbReference>
<dbReference type="NCBIfam" id="TIGR01315">
    <property type="entry name" value="5C_CHO_kinase"/>
    <property type="match status" value="1"/>
</dbReference>
<dbReference type="Pfam" id="PF02782">
    <property type="entry name" value="FGGY_C"/>
    <property type="match status" value="1"/>
</dbReference>
<dbReference type="InterPro" id="IPR018485">
    <property type="entry name" value="FGGY_C"/>
</dbReference>
<dbReference type="GO" id="GO:0019321">
    <property type="term" value="P:pentose metabolic process"/>
    <property type="evidence" value="ECO:0007669"/>
    <property type="project" value="TreeGrafter"/>
</dbReference>
<organism evidence="6 7">
    <name type="scientific">Sinorhizobium terangae</name>
    <dbReference type="NCBI Taxonomy" id="110322"/>
    <lineage>
        <taxon>Bacteria</taxon>
        <taxon>Pseudomonadati</taxon>
        <taxon>Pseudomonadota</taxon>
        <taxon>Alphaproteobacteria</taxon>
        <taxon>Hyphomicrobiales</taxon>
        <taxon>Rhizobiaceae</taxon>
        <taxon>Sinorhizobium/Ensifer group</taxon>
        <taxon>Sinorhizobium</taxon>
    </lineage>
</organism>
<dbReference type="RefSeq" id="WP_153441801.1">
    <property type="nucleotide sequence ID" value="NZ_CP121659.1"/>
</dbReference>
<protein>
    <submittedName>
        <fullName evidence="6">Ribulokinase</fullName>
    </submittedName>
</protein>
<dbReference type="PIRSF" id="PIRSF000538">
    <property type="entry name" value="GlpK"/>
    <property type="match status" value="1"/>
</dbReference>
<evidence type="ECO:0000256" key="2">
    <source>
        <dbReference type="ARBA" id="ARBA00022679"/>
    </source>
</evidence>
<keyword evidence="3 6" id="KW-0418">Kinase</keyword>
<dbReference type="SUPFAM" id="SSF53067">
    <property type="entry name" value="Actin-like ATPase domain"/>
    <property type="match status" value="2"/>
</dbReference>
<dbReference type="InterPro" id="IPR018484">
    <property type="entry name" value="FGGY_N"/>
</dbReference>
<keyword evidence="2" id="KW-0808">Transferase</keyword>
<dbReference type="CDD" id="cd07782">
    <property type="entry name" value="ASKHA_NBD_FGGY_D-RBK"/>
    <property type="match status" value="1"/>
</dbReference>
<reference evidence="6 7" key="1">
    <citation type="journal article" date="2013" name="Genome Biol.">
        <title>Comparative genomics of the core and accessory genomes of 48 Sinorhizobium strains comprising five genospecies.</title>
        <authorList>
            <person name="Sugawara M."/>
            <person name="Epstein B."/>
            <person name="Badgley B.D."/>
            <person name="Unno T."/>
            <person name="Xu L."/>
            <person name="Reese J."/>
            <person name="Gyaneshwar P."/>
            <person name="Denny R."/>
            <person name="Mudge J."/>
            <person name="Bharti A.K."/>
            <person name="Farmer A.D."/>
            <person name="May G.D."/>
            <person name="Woodward J.E."/>
            <person name="Medigue C."/>
            <person name="Vallenet D."/>
            <person name="Lajus A."/>
            <person name="Rouy Z."/>
            <person name="Martinez-Vaz B."/>
            <person name="Tiffin P."/>
            <person name="Young N.D."/>
            <person name="Sadowsky M.J."/>
        </authorList>
    </citation>
    <scope>NUCLEOTIDE SEQUENCE [LARGE SCALE GENOMIC DNA]</scope>
    <source>
        <strain evidence="6 7">USDA4894</strain>
    </source>
</reference>
<evidence type="ECO:0000313" key="6">
    <source>
        <dbReference type="EMBL" id="MQX17964.1"/>
    </source>
</evidence>
<accession>A0A6N7LMQ3</accession>
<dbReference type="InterPro" id="IPR043129">
    <property type="entry name" value="ATPase_NBD"/>
</dbReference>
<dbReference type="GO" id="GO:0005737">
    <property type="term" value="C:cytoplasm"/>
    <property type="evidence" value="ECO:0007669"/>
    <property type="project" value="TreeGrafter"/>
</dbReference>
<dbReference type="EMBL" id="WITC01000113">
    <property type="protein sequence ID" value="MQX17964.1"/>
    <property type="molecule type" value="Genomic_DNA"/>
</dbReference>
<dbReference type="InterPro" id="IPR000577">
    <property type="entry name" value="Carb_kinase_FGGY"/>
</dbReference>
<dbReference type="Gene3D" id="1.20.58.2240">
    <property type="match status" value="1"/>
</dbReference>
<feature type="domain" description="Carbohydrate kinase FGGY C-terminal" evidence="5">
    <location>
        <begin position="285"/>
        <end position="494"/>
    </location>
</feature>
<dbReference type="Proteomes" id="UP000439983">
    <property type="component" value="Unassembled WGS sequence"/>
</dbReference>
<name>A0A6N7LMQ3_SINTE</name>
<feature type="domain" description="Carbohydrate kinase FGGY N-terminal" evidence="4">
    <location>
        <begin position="15"/>
        <end position="273"/>
    </location>
</feature>
<evidence type="ECO:0000256" key="1">
    <source>
        <dbReference type="ARBA" id="ARBA00009156"/>
    </source>
</evidence>